<dbReference type="EMBL" id="JABSND010000037">
    <property type="protein sequence ID" value="KAI6301487.1"/>
    <property type="molecule type" value="Genomic_DNA"/>
</dbReference>
<dbReference type="Pfam" id="PF24883">
    <property type="entry name" value="NPHP3_N"/>
    <property type="match status" value="1"/>
</dbReference>
<feature type="domain" description="Nephrocystin 3-like N-terminal" evidence="3">
    <location>
        <begin position="258"/>
        <end position="288"/>
    </location>
</feature>
<dbReference type="PANTHER" id="PTHR10039:SF5">
    <property type="entry name" value="NACHT DOMAIN-CONTAINING PROTEIN"/>
    <property type="match status" value="1"/>
</dbReference>
<organism evidence="4 5">
    <name type="scientific">Pyricularia grisea</name>
    <name type="common">Crabgrass-specific blast fungus</name>
    <name type="synonym">Magnaporthe grisea</name>
    <dbReference type="NCBI Taxonomy" id="148305"/>
    <lineage>
        <taxon>Eukaryota</taxon>
        <taxon>Fungi</taxon>
        <taxon>Dikarya</taxon>
        <taxon>Ascomycota</taxon>
        <taxon>Pezizomycotina</taxon>
        <taxon>Sordariomycetes</taxon>
        <taxon>Sordariomycetidae</taxon>
        <taxon>Magnaporthales</taxon>
        <taxon>Pyriculariaceae</taxon>
        <taxon>Pyricularia</taxon>
    </lineage>
</organism>
<evidence type="ECO:0000313" key="4">
    <source>
        <dbReference type="EMBL" id="KAI6301487.1"/>
    </source>
</evidence>
<reference evidence="4" key="1">
    <citation type="submission" date="2021-01" db="EMBL/GenBank/DDBJ databases">
        <title>Deciphering the adaptive evolutionary patterns associated with biogeogrpahic diversity in the finger millet blast pathogen Magnaporthe oryzae in Eastern Africa.</title>
        <authorList>
            <person name="Onyema G."/>
            <person name="Shittu T.A."/>
            <person name="Dodsworth S."/>
            <person name="Devilliers S."/>
            <person name="Muthumeenakshi S."/>
            <person name="Sreenivasaprasad S."/>
        </authorList>
    </citation>
    <scope>NUCLEOTIDE SEQUENCE</scope>
    <source>
        <strain evidence="4">D15/s37</strain>
    </source>
</reference>
<proteinExistence type="predicted"/>
<gene>
    <name evidence="4" type="ORF">MCOR33_003012</name>
</gene>
<evidence type="ECO:0000313" key="5">
    <source>
        <dbReference type="Proteomes" id="UP001059893"/>
    </source>
</evidence>
<sequence>MSGLEPIAALSLACSILQVLEQAMKTTQVAIKVYKDGTLDDLRGHEQDAETLRNLSAEIETNANKGSLWAAVLVSVKVTRRRKLEELLKELRRIEDRMRIGLLAATFLRSRVQLTDVKDDLCNFFIKYENGERDMARIVSNASSTVSDEASRTRAHTTAETDKASKAIARHVTSEVTRNQKLLANQIGTGTSRVLHGISSLKAESDQGAMKESLLASLQFDRTNERWSHVRGAEHSKTLDWIMQTEQPEGSSGSWDIFPHWLQSSDPIYWISGKPGAGKSTLISYTLANHGTTENLRI</sequence>
<keyword evidence="5" id="KW-1185">Reference proteome</keyword>
<accession>A0ABQ8NSH4</accession>
<keyword evidence="2" id="KW-0175">Coiled coil</keyword>
<name>A0ABQ8NSH4_PYRGI</name>
<keyword evidence="1" id="KW-0677">Repeat</keyword>
<evidence type="ECO:0000256" key="2">
    <source>
        <dbReference type="SAM" id="Coils"/>
    </source>
</evidence>
<dbReference type="Proteomes" id="UP001059893">
    <property type="component" value="Unassembled WGS sequence"/>
</dbReference>
<dbReference type="InterPro" id="IPR056884">
    <property type="entry name" value="NPHP3-like_N"/>
</dbReference>
<dbReference type="PANTHER" id="PTHR10039">
    <property type="entry name" value="AMELOGENIN"/>
    <property type="match status" value="1"/>
</dbReference>
<feature type="coiled-coil region" evidence="2">
    <location>
        <begin position="42"/>
        <end position="97"/>
    </location>
</feature>
<protein>
    <recommendedName>
        <fullName evidence="3">Nephrocystin 3-like N-terminal domain-containing protein</fullName>
    </recommendedName>
</protein>
<evidence type="ECO:0000259" key="3">
    <source>
        <dbReference type="Pfam" id="PF24883"/>
    </source>
</evidence>
<comment type="caution">
    <text evidence="4">The sequence shown here is derived from an EMBL/GenBank/DDBJ whole genome shotgun (WGS) entry which is preliminary data.</text>
</comment>
<evidence type="ECO:0000256" key="1">
    <source>
        <dbReference type="ARBA" id="ARBA00022737"/>
    </source>
</evidence>